<dbReference type="Proteomes" id="UP000473681">
    <property type="component" value="Unassembled WGS sequence"/>
</dbReference>
<dbReference type="EMBL" id="SWVK01000023">
    <property type="protein sequence ID" value="NFN36458.1"/>
    <property type="molecule type" value="Genomic_DNA"/>
</dbReference>
<name>A0A846JXP4_CLOBO</name>
<gene>
    <name evidence="1" type="ORF">FDB51_15340</name>
</gene>
<sequence length="107" mass="12540">MSNEKIVEVLDKNCIGHQEYYEEFYECPNCHDNDLIHTFKYCPKCGVKLHWNVTEGFSSREEVIINTGKLKGISGNVRNFNRRTGEVIVLIDKNEFAFNLKDVIRKR</sequence>
<evidence type="ECO:0000313" key="2">
    <source>
        <dbReference type="Proteomes" id="UP000473681"/>
    </source>
</evidence>
<accession>A0A846JXP4</accession>
<comment type="caution">
    <text evidence="1">The sequence shown here is derived from an EMBL/GenBank/DDBJ whole genome shotgun (WGS) entry which is preliminary data.</text>
</comment>
<reference evidence="1 2" key="1">
    <citation type="submission" date="2019-04" db="EMBL/GenBank/DDBJ databases">
        <title>Genome sequencing of Clostridium botulinum Groups I-IV and Clostridium butyricum.</title>
        <authorList>
            <person name="Brunt J."/>
            <person name="Van Vliet A.H.M."/>
            <person name="Stringer S.C."/>
            <person name="Carter A.T."/>
            <person name="Peck M.W."/>
        </authorList>
    </citation>
    <scope>NUCLEOTIDE SEQUENCE [LARGE SCALE GENOMIC DNA]</scope>
    <source>
        <strain evidence="1 2">CB-K-33E</strain>
    </source>
</reference>
<dbReference type="AlphaFoldDB" id="A0A846JXP4"/>
<proteinExistence type="predicted"/>
<organism evidence="1 2">
    <name type="scientific">Clostridium botulinum</name>
    <dbReference type="NCBI Taxonomy" id="1491"/>
    <lineage>
        <taxon>Bacteria</taxon>
        <taxon>Bacillati</taxon>
        <taxon>Bacillota</taxon>
        <taxon>Clostridia</taxon>
        <taxon>Eubacteriales</taxon>
        <taxon>Clostridiaceae</taxon>
        <taxon>Clostridium</taxon>
    </lineage>
</organism>
<protein>
    <submittedName>
        <fullName evidence="1">Uncharacterized protein</fullName>
    </submittedName>
</protein>
<evidence type="ECO:0000313" key="1">
    <source>
        <dbReference type="EMBL" id="NFN36458.1"/>
    </source>
</evidence>